<dbReference type="HAMAP" id="MF_00917">
    <property type="entry name" value="QueE"/>
    <property type="match status" value="1"/>
</dbReference>
<comment type="function">
    <text evidence="8">Catalyzes the complex heterocyclic radical-mediated conversion of 6-carboxy-5,6,7,8-tetrahydropterin (CPH4) to 7-carboxy-7-deazaguanine (CDG), a step common to the biosynthetic pathways of all 7-deazapurine-containing compounds.</text>
</comment>
<keyword evidence="4 8" id="KW-0460">Magnesium</keyword>
<dbReference type="PIRSF" id="PIRSF000370">
    <property type="entry name" value="QueE"/>
    <property type="match status" value="1"/>
</dbReference>
<name>A0A1D8D0J5_CHLLM</name>
<feature type="binding site" evidence="8">
    <location>
        <position position="76"/>
    </location>
    <ligand>
        <name>S-adenosyl-L-methionine</name>
        <dbReference type="ChEBI" id="CHEBI:59789"/>
    </ligand>
</feature>
<evidence type="ECO:0000259" key="9">
    <source>
        <dbReference type="PROSITE" id="PS51918"/>
    </source>
</evidence>
<evidence type="ECO:0000256" key="2">
    <source>
        <dbReference type="ARBA" id="ARBA00022691"/>
    </source>
</evidence>
<comment type="pathway">
    <text evidence="8">Purine metabolism; 7-cyano-7-deazaguanine biosynthesis.</text>
</comment>
<dbReference type="PANTHER" id="PTHR42836">
    <property type="entry name" value="7-CARBOXY-7-DEAZAGUANINE SYNTHASE"/>
    <property type="match status" value="1"/>
</dbReference>
<dbReference type="GO" id="GO:0008616">
    <property type="term" value="P:tRNA queuosine(34) biosynthetic process"/>
    <property type="evidence" value="ECO:0007669"/>
    <property type="project" value="UniProtKB-UniRule"/>
</dbReference>
<protein>
    <recommendedName>
        <fullName evidence="8">7-carboxy-7-deazaguanine synthase</fullName>
        <shortName evidence="8">CDG synthase</shortName>
        <ecNumber evidence="8">4.3.99.3</ecNumber>
    </recommendedName>
    <alternativeName>
        <fullName evidence="8">Queuosine biosynthesis protein QueE</fullName>
    </alternativeName>
</protein>
<dbReference type="GO" id="GO:1904047">
    <property type="term" value="F:S-adenosyl-L-methionine binding"/>
    <property type="evidence" value="ECO:0007669"/>
    <property type="project" value="UniProtKB-UniRule"/>
</dbReference>
<feature type="binding site" evidence="8">
    <location>
        <position position="44"/>
    </location>
    <ligand>
        <name>Mg(2+)</name>
        <dbReference type="ChEBI" id="CHEBI:18420"/>
    </ligand>
</feature>
<keyword evidence="8" id="KW-0671">Queuosine biosynthesis</keyword>
<dbReference type="Proteomes" id="UP000095185">
    <property type="component" value="Chromosome"/>
</dbReference>
<feature type="binding site" evidence="8">
    <location>
        <position position="74"/>
    </location>
    <ligand>
        <name>substrate</name>
    </ligand>
</feature>
<feature type="binding site" evidence="8">
    <location>
        <begin position="16"/>
        <end position="18"/>
    </location>
    <ligand>
        <name>substrate</name>
    </ligand>
</feature>
<comment type="cofactor">
    <cofactor evidence="8">
        <name>S-adenosyl-L-methionine</name>
        <dbReference type="ChEBI" id="CHEBI:59789"/>
    </cofactor>
    <text evidence="8">Binds 1 S-adenosyl-L-methionine per subunit.</text>
</comment>
<dbReference type="SUPFAM" id="SSF102114">
    <property type="entry name" value="Radical SAM enzymes"/>
    <property type="match status" value="1"/>
</dbReference>
<feature type="binding site" evidence="8">
    <location>
        <position position="35"/>
    </location>
    <ligand>
        <name>[4Fe-4S] cluster</name>
        <dbReference type="ChEBI" id="CHEBI:49883"/>
        <note>4Fe-4S-S-AdoMet</note>
    </ligand>
</feature>
<dbReference type="InterPro" id="IPR013785">
    <property type="entry name" value="Aldolase_TIM"/>
</dbReference>
<evidence type="ECO:0000256" key="3">
    <source>
        <dbReference type="ARBA" id="ARBA00022723"/>
    </source>
</evidence>
<proteinExistence type="inferred from homology"/>
<dbReference type="KEGG" id="clz:BIU88_01500"/>
<comment type="catalytic activity">
    <reaction evidence="8">
        <text>6-carboxy-5,6,7,8-tetrahydropterin + H(+) = 7-carboxy-7-carbaguanine + NH4(+)</text>
        <dbReference type="Rhea" id="RHEA:27974"/>
        <dbReference type="ChEBI" id="CHEBI:15378"/>
        <dbReference type="ChEBI" id="CHEBI:28938"/>
        <dbReference type="ChEBI" id="CHEBI:61032"/>
        <dbReference type="ChEBI" id="CHEBI:61036"/>
        <dbReference type="EC" id="4.3.99.3"/>
    </reaction>
</comment>
<evidence type="ECO:0000256" key="6">
    <source>
        <dbReference type="ARBA" id="ARBA00023014"/>
    </source>
</evidence>
<gene>
    <name evidence="8" type="primary">queE</name>
    <name evidence="10" type="ORF">BIU88_01500</name>
</gene>
<dbReference type="SFLD" id="SFLDS00029">
    <property type="entry name" value="Radical_SAM"/>
    <property type="match status" value="1"/>
</dbReference>
<evidence type="ECO:0000256" key="5">
    <source>
        <dbReference type="ARBA" id="ARBA00023004"/>
    </source>
</evidence>
<keyword evidence="7 8" id="KW-0456">Lyase</keyword>
<keyword evidence="2 8" id="KW-0949">S-adenosyl-L-methionine</keyword>
<keyword evidence="5 8" id="KW-0408">Iron</keyword>
<evidence type="ECO:0000313" key="11">
    <source>
        <dbReference type="Proteomes" id="UP000095185"/>
    </source>
</evidence>
<feature type="domain" description="Radical SAM core" evidence="9">
    <location>
        <begin position="22"/>
        <end position="215"/>
    </location>
</feature>
<dbReference type="InterPro" id="IPR058240">
    <property type="entry name" value="rSAM_sf"/>
</dbReference>
<comment type="similarity">
    <text evidence="8">Belongs to the radical SAM superfamily. 7-carboxy-7-deazaguanine synthase family.</text>
</comment>
<dbReference type="PANTHER" id="PTHR42836:SF1">
    <property type="entry name" value="7-CARBOXY-7-DEAZAGUANINE SYNTHASE"/>
    <property type="match status" value="1"/>
</dbReference>
<dbReference type="Pfam" id="PF04055">
    <property type="entry name" value="Radical_SAM"/>
    <property type="match status" value="1"/>
</dbReference>
<feature type="binding site" evidence="8">
    <location>
        <position position="39"/>
    </location>
    <ligand>
        <name>[4Fe-4S] cluster</name>
        <dbReference type="ChEBI" id="CHEBI:49883"/>
        <note>4Fe-4S-S-AdoMet</note>
    </ligand>
</feature>
<keyword evidence="6 8" id="KW-0411">Iron-sulfur</keyword>
<dbReference type="RefSeq" id="WP_069808665.1">
    <property type="nucleotide sequence ID" value="NZ_CP017305.1"/>
</dbReference>
<dbReference type="InterPro" id="IPR007197">
    <property type="entry name" value="rSAM"/>
</dbReference>
<dbReference type="GO" id="GO:0051539">
    <property type="term" value="F:4 iron, 4 sulfur cluster binding"/>
    <property type="evidence" value="ECO:0007669"/>
    <property type="project" value="UniProtKB-UniRule"/>
</dbReference>
<reference evidence="10" key="1">
    <citation type="submission" date="2016-09" db="EMBL/GenBank/DDBJ databases">
        <title>Genome sequence of Chlorobaculum limnaeum.</title>
        <authorList>
            <person name="Liu Z."/>
            <person name="Tank M."/>
            <person name="Bryant D.A."/>
        </authorList>
    </citation>
    <scope>NUCLEOTIDE SEQUENCE [LARGE SCALE GENOMIC DNA]</scope>
    <source>
        <strain evidence="10">DSM 1677</strain>
    </source>
</reference>
<keyword evidence="3 8" id="KW-0479">Metal-binding</keyword>
<dbReference type="UniPathway" id="UPA00391"/>
<dbReference type="Gene3D" id="3.20.20.70">
    <property type="entry name" value="Aldolase class I"/>
    <property type="match status" value="1"/>
</dbReference>
<evidence type="ECO:0000313" key="10">
    <source>
        <dbReference type="EMBL" id="AOS82935.1"/>
    </source>
</evidence>
<dbReference type="AlphaFoldDB" id="A0A1D8D0J5"/>
<accession>A0A1D8D0J5</accession>
<evidence type="ECO:0000256" key="7">
    <source>
        <dbReference type="ARBA" id="ARBA00023239"/>
    </source>
</evidence>
<feature type="binding site" evidence="8">
    <location>
        <position position="31"/>
    </location>
    <ligand>
        <name>substrate</name>
    </ligand>
</feature>
<dbReference type="CDD" id="cd01335">
    <property type="entry name" value="Radical_SAM"/>
    <property type="match status" value="1"/>
</dbReference>
<evidence type="ECO:0000256" key="1">
    <source>
        <dbReference type="ARBA" id="ARBA00022485"/>
    </source>
</evidence>
<sequence length="220" mass="24186">MSTETTLCVSEIFHSIQGESSFAGWPCAFVRLAGCGHGCRYCDTAYAEEAGTAMTVEQIVRRALAFEAPCVEVTGGEPLLQPGAFELLSTLCDHHPAVLLETGGFLPVERVDPRVHAIIDIKAPSSGVAAENCATNFALALDTPERFEFKIVVASREDYEWAKSYIAGHDLPGKCSIIFGPVFGHLEPRLLAEWILRDRLPVRMQLQLHKYIWNPDARGV</sequence>
<comment type="caution">
    <text evidence="8">Lacks conserved residue(s) required for the propagation of feature annotation.</text>
</comment>
<dbReference type="GO" id="GO:0000287">
    <property type="term" value="F:magnesium ion binding"/>
    <property type="evidence" value="ECO:0007669"/>
    <property type="project" value="UniProtKB-UniRule"/>
</dbReference>
<keyword evidence="1 8" id="KW-0004">4Fe-4S</keyword>
<dbReference type="OrthoDB" id="9792276at2"/>
<dbReference type="EMBL" id="CP017305">
    <property type="protein sequence ID" value="AOS82935.1"/>
    <property type="molecule type" value="Genomic_DNA"/>
</dbReference>
<evidence type="ECO:0000256" key="4">
    <source>
        <dbReference type="ARBA" id="ARBA00022842"/>
    </source>
</evidence>
<dbReference type="GO" id="GO:0016840">
    <property type="term" value="F:carbon-nitrogen lyase activity"/>
    <property type="evidence" value="ECO:0007669"/>
    <property type="project" value="UniProtKB-UniRule"/>
</dbReference>
<keyword evidence="11" id="KW-1185">Reference proteome</keyword>
<comment type="cofactor">
    <cofactor evidence="8">
        <name>Mg(2+)</name>
        <dbReference type="ChEBI" id="CHEBI:18420"/>
    </cofactor>
</comment>
<evidence type="ECO:0000256" key="8">
    <source>
        <dbReference type="HAMAP-Rule" id="MF_00917"/>
    </source>
</evidence>
<feature type="binding site" evidence="8">
    <location>
        <position position="42"/>
    </location>
    <ligand>
        <name>[4Fe-4S] cluster</name>
        <dbReference type="ChEBI" id="CHEBI:49883"/>
        <note>4Fe-4S-S-AdoMet</note>
    </ligand>
</feature>
<dbReference type="EC" id="4.3.99.3" evidence="8"/>
<dbReference type="PROSITE" id="PS51918">
    <property type="entry name" value="RADICAL_SAM"/>
    <property type="match status" value="1"/>
</dbReference>
<dbReference type="InterPro" id="IPR024924">
    <property type="entry name" value="7-CO-7-deazaguanine_synth-like"/>
</dbReference>
<dbReference type="STRING" id="274537.BIU88_01500"/>
<feature type="binding site" evidence="8">
    <location>
        <begin position="41"/>
        <end position="43"/>
    </location>
    <ligand>
        <name>S-adenosyl-L-methionine</name>
        <dbReference type="ChEBI" id="CHEBI:59789"/>
    </ligand>
</feature>
<organism evidence="10 11">
    <name type="scientific">Chlorobaculum limnaeum</name>
    <dbReference type="NCBI Taxonomy" id="274537"/>
    <lineage>
        <taxon>Bacteria</taxon>
        <taxon>Pseudomonadati</taxon>
        <taxon>Chlorobiota</taxon>
        <taxon>Chlorobiia</taxon>
        <taxon>Chlorobiales</taxon>
        <taxon>Chlorobiaceae</taxon>
        <taxon>Chlorobaculum</taxon>
    </lineage>
</organism>
<comment type="cofactor">
    <cofactor evidence="8">
        <name>[4Fe-4S] cluster</name>
        <dbReference type="ChEBI" id="CHEBI:49883"/>
    </cofactor>
    <text evidence="8">Binds 1 [4Fe-4S] cluster. The cluster is coordinated with 3 cysteines and an exchangeable S-adenosyl-L-methionine.</text>
</comment>
<comment type="subunit">
    <text evidence="8">Homodimer.</text>
</comment>